<keyword evidence="2" id="KW-1185">Reference proteome</keyword>
<proteinExistence type="predicted"/>
<comment type="caution">
    <text evidence="1">The sequence shown here is derived from an EMBL/GenBank/DDBJ whole genome shotgun (WGS) entry which is preliminary data.</text>
</comment>
<organism evidence="1 2">
    <name type="scientific">Savagea serpentis</name>
    <dbReference type="NCBI Taxonomy" id="2785297"/>
    <lineage>
        <taxon>Bacteria</taxon>
        <taxon>Bacillati</taxon>
        <taxon>Bacillota</taxon>
        <taxon>Bacilli</taxon>
        <taxon>Bacillales</taxon>
        <taxon>Caryophanaceae</taxon>
        <taxon>Savagea</taxon>
    </lineage>
</organism>
<evidence type="ECO:0000313" key="2">
    <source>
        <dbReference type="Proteomes" id="UP000622653"/>
    </source>
</evidence>
<accession>A0A8J7G523</accession>
<protein>
    <submittedName>
        <fullName evidence="1">Uncharacterized protein</fullName>
    </submittedName>
</protein>
<dbReference type="AlphaFoldDB" id="A0A8J7G523"/>
<name>A0A8J7G523_9BACL</name>
<evidence type="ECO:0000313" key="1">
    <source>
        <dbReference type="EMBL" id="MBF4500476.1"/>
    </source>
</evidence>
<gene>
    <name evidence="1" type="ORF">IRY55_03785</name>
</gene>
<dbReference type="EMBL" id="JADKPV010000001">
    <property type="protein sequence ID" value="MBF4500476.1"/>
    <property type="molecule type" value="Genomic_DNA"/>
</dbReference>
<dbReference type="Proteomes" id="UP000622653">
    <property type="component" value="Unassembled WGS sequence"/>
</dbReference>
<sequence length="54" mass="6382">MNPFQIEPRFNVLKKGEVWLATSSHERECYLFPNHNEIEKVMHIRGLDAAIEDK</sequence>
<dbReference type="RefSeq" id="WP_194561915.1">
    <property type="nucleotide sequence ID" value="NZ_JADKPV010000001.1"/>
</dbReference>
<reference evidence="1" key="1">
    <citation type="submission" date="2020-11" db="EMBL/GenBank/DDBJ databases">
        <title>Multidrug resistant novel bacterium Savagea serpentis sp. nov., isolated from the scats of a vine snake (Ahaetulla nasuta).</title>
        <authorList>
            <person name="Venkata Ramana V."/>
            <person name="Vikas Patil S."/>
            <person name="Yogita Lugani V."/>
        </authorList>
    </citation>
    <scope>NUCLEOTIDE SEQUENCE</scope>
    <source>
        <strain evidence="1">SN6</strain>
    </source>
</reference>